<dbReference type="GO" id="GO:0006352">
    <property type="term" value="P:DNA-templated transcription initiation"/>
    <property type="evidence" value="ECO:0007669"/>
    <property type="project" value="InterPro"/>
</dbReference>
<dbReference type="InterPro" id="IPR032710">
    <property type="entry name" value="NTF2-like_dom_sf"/>
</dbReference>
<evidence type="ECO:0000256" key="2">
    <source>
        <dbReference type="ARBA" id="ARBA00011344"/>
    </source>
</evidence>
<name>A0A5N0UXM3_9PSEU</name>
<dbReference type="OrthoDB" id="3211555at2"/>
<dbReference type="Gene3D" id="1.10.1740.10">
    <property type="match status" value="1"/>
</dbReference>
<evidence type="ECO:0000256" key="5">
    <source>
        <dbReference type="ARBA" id="ARBA00023163"/>
    </source>
</evidence>
<sequence>MGAVTTFEDERGRLFGLAYRLLGSAVDAEDVLQDAFLRWHAAKGVRQAGPWLTKTVTNLCLNRLSSAWARRVRPEEELPEPVLTAADPLETVALRESVSLALLAVLQRLTPAERAVFVLREAFGYEYPEVAGLLEVSEANARQLHSRAKRRVAVDENRFAATDSAHLAESFLAAARSGDLGALEKLLTEDVRTWMDAGPGRRRRTSGRGDVPVEVLARFVTEHRVAEVNGTTALLFLNDGKLLGVTTVLARDGRIAALYTVADPAKLAYAQRQLAS</sequence>
<dbReference type="InterPro" id="IPR052704">
    <property type="entry name" value="ECF_Sigma-70_Domain"/>
</dbReference>
<dbReference type="Pfam" id="PF04542">
    <property type="entry name" value="Sigma70_r2"/>
    <property type="match status" value="1"/>
</dbReference>
<dbReference type="InterPro" id="IPR014284">
    <property type="entry name" value="RNA_pol_sigma-70_dom"/>
</dbReference>
<feature type="domain" description="RNA polymerase sigma factor 70 region 4 type 2" evidence="7">
    <location>
        <begin position="100"/>
        <end position="151"/>
    </location>
</feature>
<dbReference type="AlphaFoldDB" id="A0A5N0UXM3"/>
<protein>
    <submittedName>
        <fullName evidence="8">Sigma-70 family RNA polymerase sigma factor</fullName>
    </submittedName>
</protein>
<dbReference type="InterPro" id="IPR036388">
    <property type="entry name" value="WH-like_DNA-bd_sf"/>
</dbReference>
<dbReference type="CDD" id="cd06171">
    <property type="entry name" value="Sigma70_r4"/>
    <property type="match status" value="1"/>
</dbReference>
<keyword evidence="4" id="KW-0731">Sigma factor</keyword>
<dbReference type="InterPro" id="IPR013325">
    <property type="entry name" value="RNA_pol_sigma_r2"/>
</dbReference>
<dbReference type="GO" id="GO:0016987">
    <property type="term" value="F:sigma factor activity"/>
    <property type="evidence" value="ECO:0007669"/>
    <property type="project" value="UniProtKB-KW"/>
</dbReference>
<dbReference type="InterPro" id="IPR007627">
    <property type="entry name" value="RNA_pol_sigma70_r2"/>
</dbReference>
<feature type="domain" description="RNA polymerase sigma-70 region 2" evidence="6">
    <location>
        <begin position="7"/>
        <end position="68"/>
    </location>
</feature>
<dbReference type="InterPro" id="IPR013249">
    <property type="entry name" value="RNA_pol_sigma70_r4_t2"/>
</dbReference>
<comment type="caution">
    <text evidence="8">The sequence shown here is derived from an EMBL/GenBank/DDBJ whole genome shotgun (WGS) entry which is preliminary data.</text>
</comment>
<dbReference type="Pfam" id="PF08281">
    <property type="entry name" value="Sigma70_r4_2"/>
    <property type="match status" value="1"/>
</dbReference>
<evidence type="ECO:0000313" key="9">
    <source>
        <dbReference type="Proteomes" id="UP000319769"/>
    </source>
</evidence>
<proteinExistence type="inferred from homology"/>
<dbReference type="Gene3D" id="1.10.10.10">
    <property type="entry name" value="Winged helix-like DNA-binding domain superfamily/Winged helix DNA-binding domain"/>
    <property type="match status" value="1"/>
</dbReference>
<dbReference type="NCBIfam" id="TIGR02937">
    <property type="entry name" value="sigma70-ECF"/>
    <property type="match status" value="1"/>
</dbReference>
<dbReference type="PANTHER" id="PTHR30173:SF36">
    <property type="entry name" value="ECF RNA POLYMERASE SIGMA FACTOR SIGJ"/>
    <property type="match status" value="1"/>
</dbReference>
<dbReference type="InterPro" id="IPR013324">
    <property type="entry name" value="RNA_pol_sigma_r3/r4-like"/>
</dbReference>
<evidence type="ECO:0000256" key="4">
    <source>
        <dbReference type="ARBA" id="ARBA00023082"/>
    </source>
</evidence>
<dbReference type="GO" id="GO:0003677">
    <property type="term" value="F:DNA binding"/>
    <property type="evidence" value="ECO:0007669"/>
    <property type="project" value="InterPro"/>
</dbReference>
<keyword evidence="9" id="KW-1185">Reference proteome</keyword>
<dbReference type="Proteomes" id="UP000319769">
    <property type="component" value="Unassembled WGS sequence"/>
</dbReference>
<accession>A0A5N0UXM3</accession>
<evidence type="ECO:0000259" key="7">
    <source>
        <dbReference type="Pfam" id="PF08281"/>
    </source>
</evidence>
<dbReference type="SUPFAM" id="SSF88946">
    <property type="entry name" value="Sigma2 domain of RNA polymerase sigma factors"/>
    <property type="match status" value="1"/>
</dbReference>
<dbReference type="EMBL" id="VMNW02000068">
    <property type="protein sequence ID" value="KAA9154186.1"/>
    <property type="molecule type" value="Genomic_DNA"/>
</dbReference>
<comment type="similarity">
    <text evidence="1">Belongs to the sigma-70 factor family. ECF subfamily.</text>
</comment>
<dbReference type="SUPFAM" id="SSF88659">
    <property type="entry name" value="Sigma3 and sigma4 domains of RNA polymerase sigma factors"/>
    <property type="match status" value="1"/>
</dbReference>
<evidence type="ECO:0000256" key="3">
    <source>
        <dbReference type="ARBA" id="ARBA00023015"/>
    </source>
</evidence>
<keyword evidence="3" id="KW-0805">Transcription regulation</keyword>
<organism evidence="8 9">
    <name type="scientific">Amycolatopsis acidicola</name>
    <dbReference type="NCBI Taxonomy" id="2596893"/>
    <lineage>
        <taxon>Bacteria</taxon>
        <taxon>Bacillati</taxon>
        <taxon>Actinomycetota</taxon>
        <taxon>Actinomycetes</taxon>
        <taxon>Pseudonocardiales</taxon>
        <taxon>Pseudonocardiaceae</taxon>
        <taxon>Amycolatopsis</taxon>
    </lineage>
</organism>
<dbReference type="SUPFAM" id="SSF54427">
    <property type="entry name" value="NTF2-like"/>
    <property type="match status" value="1"/>
</dbReference>
<reference evidence="8" key="1">
    <citation type="submission" date="2019-09" db="EMBL/GenBank/DDBJ databases">
        <authorList>
            <person name="Teo W.F.A."/>
            <person name="Duangmal K."/>
        </authorList>
    </citation>
    <scope>NUCLEOTIDE SEQUENCE [LARGE SCALE GENOMIC DNA]</scope>
    <source>
        <strain evidence="8">K81G1</strain>
    </source>
</reference>
<gene>
    <name evidence="8" type="ORF">FPZ12_032645</name>
</gene>
<dbReference type="Gene3D" id="3.10.450.50">
    <property type="match status" value="1"/>
</dbReference>
<evidence type="ECO:0000313" key="8">
    <source>
        <dbReference type="EMBL" id="KAA9154186.1"/>
    </source>
</evidence>
<dbReference type="PANTHER" id="PTHR30173">
    <property type="entry name" value="SIGMA 19 FACTOR"/>
    <property type="match status" value="1"/>
</dbReference>
<comment type="subunit">
    <text evidence="2">Interacts transiently with the RNA polymerase catalytic core formed by RpoA, RpoB, RpoC and RpoZ (2 alpha, 1 beta, 1 beta' and 1 omega subunit) to form the RNA polymerase holoenzyme that can initiate transcription.</text>
</comment>
<keyword evidence="5" id="KW-0804">Transcription</keyword>
<evidence type="ECO:0000259" key="6">
    <source>
        <dbReference type="Pfam" id="PF04542"/>
    </source>
</evidence>
<evidence type="ECO:0000256" key="1">
    <source>
        <dbReference type="ARBA" id="ARBA00010641"/>
    </source>
</evidence>